<dbReference type="EMBL" id="RYZW01000165">
    <property type="protein sequence ID" value="TDZ40123.1"/>
    <property type="molecule type" value="Genomic_DNA"/>
</dbReference>
<accession>A0A4R8QYE6</accession>
<dbReference type="SMART" id="SM00382">
    <property type="entry name" value="AAA"/>
    <property type="match status" value="1"/>
</dbReference>
<feature type="compositionally biased region" description="Acidic residues" evidence="1">
    <location>
        <begin position="798"/>
        <end position="808"/>
    </location>
</feature>
<dbReference type="InterPro" id="IPR027417">
    <property type="entry name" value="P-loop_NTPase"/>
</dbReference>
<dbReference type="InterPro" id="IPR003959">
    <property type="entry name" value="ATPase_AAA_core"/>
</dbReference>
<evidence type="ECO:0000313" key="3">
    <source>
        <dbReference type="EMBL" id="TDZ40123.1"/>
    </source>
</evidence>
<reference evidence="3 4" key="1">
    <citation type="submission" date="2018-12" db="EMBL/GenBank/DDBJ databases">
        <title>Genome sequence and assembly of Colletotrichum trifolii.</title>
        <authorList>
            <person name="Gan P."/>
            <person name="Shirasu K."/>
        </authorList>
    </citation>
    <scope>NUCLEOTIDE SEQUENCE [LARGE SCALE GENOMIC DNA]</scope>
    <source>
        <strain evidence="3 4">543-2</strain>
    </source>
</reference>
<dbReference type="Proteomes" id="UP000295703">
    <property type="component" value="Unassembled WGS sequence"/>
</dbReference>
<dbReference type="PANTHER" id="PTHR46411:SF2">
    <property type="entry name" value="AAA+ ATPASE DOMAIN-CONTAINING PROTEIN"/>
    <property type="match status" value="1"/>
</dbReference>
<feature type="compositionally biased region" description="Basic and acidic residues" evidence="1">
    <location>
        <begin position="786"/>
        <end position="797"/>
    </location>
</feature>
<dbReference type="Gene3D" id="3.40.50.300">
    <property type="entry name" value="P-loop containing nucleotide triphosphate hydrolases"/>
    <property type="match status" value="1"/>
</dbReference>
<dbReference type="Pfam" id="PF00004">
    <property type="entry name" value="AAA"/>
    <property type="match status" value="1"/>
</dbReference>
<dbReference type="SUPFAM" id="SSF52540">
    <property type="entry name" value="P-loop containing nucleoside triphosphate hydrolases"/>
    <property type="match status" value="1"/>
</dbReference>
<organism evidence="3 4">
    <name type="scientific">Colletotrichum trifolii</name>
    <dbReference type="NCBI Taxonomy" id="5466"/>
    <lineage>
        <taxon>Eukaryota</taxon>
        <taxon>Fungi</taxon>
        <taxon>Dikarya</taxon>
        <taxon>Ascomycota</taxon>
        <taxon>Pezizomycotina</taxon>
        <taxon>Sordariomycetes</taxon>
        <taxon>Hypocreomycetidae</taxon>
        <taxon>Glomerellales</taxon>
        <taxon>Glomerellaceae</taxon>
        <taxon>Colletotrichum</taxon>
        <taxon>Colletotrichum orbiculare species complex</taxon>
    </lineage>
</organism>
<dbReference type="InterPro" id="IPR054289">
    <property type="entry name" value="DUF7025"/>
</dbReference>
<feature type="compositionally biased region" description="Pro residues" evidence="1">
    <location>
        <begin position="418"/>
        <end position="430"/>
    </location>
</feature>
<sequence>MAGQGDRTIDDEAGSTASFEEVAFKRIPVQGDSKALVSKQAPDEPKAMPEVLYVLQHLGFGGKVLESRESSVPFKEIPDYGARKGEGSSKRDVEPIIEIVTKVSRQFKQGHLVPPPRPPRQYYNRFDDAYESSSSDSDEDEAYLQRPCKIENTQMIIHSPYLLNALRATVEYYPQINLLGNSLIVDAPYRVIVHHRDLLARYKFHQPPTHSSEYARVTAEHIDVLLGFIEQAVGDSVRQEEERYARSVPVATFENYWMALRPGEVVYVNQDDLCQPLVVSSVTQEPTPNANARNRQLAVMCWSMEMGPARMQRKMWQYKIPAWSGEQVIHSLEVMPARFHATDPQGTFQEQIRLGKLYWELLQRPTYMEYDGRLVQSSRLGPGYRGPSGYMTGRVICDADGFSRFNFRSRENRDSGGPPMPPPSQPPPPANDHLPHFVPRCGCTACDGSEDERQLGPYAAFGSINPVKTAAPTSDLFYLTCAKSIPAFLLGDRRWGHLNLEHLRPVVTDREAFKHLVLDDEIKLTVRALSGKFAAPTTTNGGVGGSVGGGVSPWGNDFVRNKGEGRIFLLHGAPGVGKTCTAECVAELTNRPLLSLTSGDLSVHPHAVENKLSYFLELGQRFGALVLLDEADVYLERRRSKDIARNGLVSVFLRALEYYRGVLFLTTNRVQAFDAAFTSRIHVALHYRDLTDADRERIWANNFERLDRDSAGRVRVAVAAREYAYGSKDVRALRWNGREIRNALQTALALAESDAAELGGERIDVGDKHLRAVVKMSRGFRDFLHKGDGYDGDSEGREEYEDEELYSD</sequence>
<dbReference type="AlphaFoldDB" id="A0A4R8QYE6"/>
<dbReference type="Pfam" id="PF23232">
    <property type="entry name" value="AAA_lid_13"/>
    <property type="match status" value="1"/>
</dbReference>
<gene>
    <name evidence="3" type="primary">ATAD3B-1</name>
    <name evidence="3" type="ORF">CTRI78_v010383</name>
</gene>
<evidence type="ECO:0000259" key="2">
    <source>
        <dbReference type="SMART" id="SM00382"/>
    </source>
</evidence>
<comment type="caution">
    <text evidence="3">The sequence shown here is derived from an EMBL/GenBank/DDBJ whole genome shotgun (WGS) entry which is preliminary data.</text>
</comment>
<dbReference type="InterPro" id="IPR003593">
    <property type="entry name" value="AAA+_ATPase"/>
</dbReference>
<dbReference type="InterPro" id="IPR056599">
    <property type="entry name" value="AAA_lid_fung"/>
</dbReference>
<protein>
    <submittedName>
        <fullName evidence="3">ATPase family AAA domain-containing protein 3B</fullName>
    </submittedName>
</protein>
<name>A0A4R8QYE6_COLTR</name>
<evidence type="ECO:0000256" key="1">
    <source>
        <dbReference type="SAM" id="MobiDB-lite"/>
    </source>
</evidence>
<keyword evidence="4" id="KW-1185">Reference proteome</keyword>
<dbReference type="GO" id="GO:0005524">
    <property type="term" value="F:ATP binding"/>
    <property type="evidence" value="ECO:0007669"/>
    <property type="project" value="InterPro"/>
</dbReference>
<feature type="region of interest" description="Disordered" evidence="1">
    <location>
        <begin position="786"/>
        <end position="808"/>
    </location>
</feature>
<dbReference type="PANTHER" id="PTHR46411">
    <property type="entry name" value="FAMILY ATPASE, PUTATIVE-RELATED"/>
    <property type="match status" value="1"/>
</dbReference>
<evidence type="ECO:0000313" key="4">
    <source>
        <dbReference type="Proteomes" id="UP000295703"/>
    </source>
</evidence>
<feature type="domain" description="AAA+ ATPase" evidence="2">
    <location>
        <begin position="564"/>
        <end position="691"/>
    </location>
</feature>
<dbReference type="GO" id="GO:0016887">
    <property type="term" value="F:ATP hydrolysis activity"/>
    <property type="evidence" value="ECO:0007669"/>
    <property type="project" value="InterPro"/>
</dbReference>
<proteinExistence type="predicted"/>
<dbReference type="Pfam" id="PF22942">
    <property type="entry name" value="DUF7025"/>
    <property type="match status" value="1"/>
</dbReference>
<feature type="region of interest" description="Disordered" evidence="1">
    <location>
        <begin position="408"/>
        <end position="434"/>
    </location>
</feature>
<dbReference type="STRING" id="5466.A0A4R8QYE6"/>